<keyword evidence="4" id="KW-1003">Cell membrane</keyword>
<organism evidence="15 16">
    <name type="scientific">Thermincola ferriacetica</name>
    <dbReference type="NCBI Taxonomy" id="281456"/>
    <lineage>
        <taxon>Bacteria</taxon>
        <taxon>Bacillati</taxon>
        <taxon>Bacillota</taxon>
        <taxon>Clostridia</taxon>
        <taxon>Eubacteriales</taxon>
        <taxon>Thermincolaceae</taxon>
        <taxon>Thermincola</taxon>
    </lineage>
</organism>
<dbReference type="PROSITE" id="PS50283">
    <property type="entry name" value="NA_SOLUT_SYMP_3"/>
    <property type="match status" value="1"/>
</dbReference>
<feature type="transmembrane region" description="Helical" evidence="14">
    <location>
        <begin position="85"/>
        <end position="104"/>
    </location>
</feature>
<evidence type="ECO:0000256" key="14">
    <source>
        <dbReference type="SAM" id="Phobius"/>
    </source>
</evidence>
<keyword evidence="5 14" id="KW-0812">Transmembrane</keyword>
<evidence type="ECO:0000256" key="4">
    <source>
        <dbReference type="ARBA" id="ARBA00022475"/>
    </source>
</evidence>
<dbReference type="AlphaFoldDB" id="A0A0L6W100"/>
<comment type="subcellular location">
    <subcellularLocation>
        <location evidence="1">Cell membrane</location>
        <topology evidence="1">Multi-pass membrane protein</topology>
    </subcellularLocation>
</comment>
<feature type="transmembrane region" description="Helical" evidence="14">
    <location>
        <begin position="403"/>
        <end position="422"/>
    </location>
</feature>
<feature type="transmembrane region" description="Helical" evidence="14">
    <location>
        <begin position="248"/>
        <end position="271"/>
    </location>
</feature>
<evidence type="ECO:0000256" key="5">
    <source>
        <dbReference type="ARBA" id="ARBA00022692"/>
    </source>
</evidence>
<comment type="similarity">
    <text evidence="2 13">Belongs to the sodium:solute symporter (SSF) (TC 2.A.21) family.</text>
</comment>
<evidence type="ECO:0000313" key="15">
    <source>
        <dbReference type="EMBL" id="KNZ68754.1"/>
    </source>
</evidence>
<dbReference type="RefSeq" id="WP_052218669.1">
    <property type="nucleotide sequence ID" value="NZ_LGTE01000022.1"/>
</dbReference>
<dbReference type="Gene3D" id="1.20.1730.10">
    <property type="entry name" value="Sodium/glucose cotransporter"/>
    <property type="match status" value="1"/>
</dbReference>
<feature type="transmembrane region" description="Helical" evidence="14">
    <location>
        <begin position="190"/>
        <end position="211"/>
    </location>
</feature>
<evidence type="ECO:0000256" key="3">
    <source>
        <dbReference type="ARBA" id="ARBA00022448"/>
    </source>
</evidence>
<sequence length="559" mass="61942">MGNDVSPLWYWAVLLVYCLFVVYLGWDAYKKQKSAGSAEEEHHDFWITGRSQPAYMVGMSVASGWMLIGMITWMTWATYDQGLSGLWVVAIPWFLSNLLQFALARPLRRIKAISQCEMLQNRFGLPARTLAAMVNIFSYTLWSAAELYAAALIMAPALDISVNAMIIIYAIPIALYMYMGGFRSVINANIIQFFMGAIILVVTAGAMYFTAHGIAAENHTTIWEMLKQQAIINEMAYPYQEGAKATNLFAFVSLSFPLIIMFGLVPGWGAAEDFWLKAQAAVSTKEARKGAIYSLIYNTTLIVACSSIIGIFGLIIFKPEVKDGVLHAAKVLGDKGGYNVISVYINQYMSPWVKALLIFLLSAHSMSTVANYSNVSAMNVSYDVLQPLWYKRKGWSDEKIVKWSRIITFLMVIINIGIAMLYNMPTVGATLNDAYFLSSGLLTAGVAVMLYALFWKRANLFGVMAGGISGLIGTIVFFILEYKVWNFSYTMPIWDWIFGKGSMASSYLGYCVVGLVCGLAGLIIGTYLTAPPTEAQLAAVADEPIDDNEEFFKALRENA</sequence>
<feature type="transmembrane region" description="Helical" evidence="14">
    <location>
        <begin position="434"/>
        <end position="453"/>
    </location>
</feature>
<evidence type="ECO:0000313" key="16">
    <source>
        <dbReference type="Proteomes" id="UP000037175"/>
    </source>
</evidence>
<reference evidence="16" key="1">
    <citation type="submission" date="2015-07" db="EMBL/GenBank/DDBJ databases">
        <title>Complete Genome of Thermincola ferriacetica strain Z-0001T.</title>
        <authorList>
            <person name="Lusk B."/>
            <person name="Badalamenti J.P."/>
            <person name="Parameswaran P."/>
            <person name="Bond D.R."/>
            <person name="Torres C.I."/>
        </authorList>
    </citation>
    <scope>NUCLEOTIDE SEQUENCE [LARGE SCALE GENOMIC DNA]</scope>
    <source>
        <strain evidence="16">Z-0001</strain>
    </source>
</reference>
<feature type="transmembrane region" description="Helical" evidence="14">
    <location>
        <begin position="507"/>
        <end position="528"/>
    </location>
</feature>
<dbReference type="InterPro" id="IPR038377">
    <property type="entry name" value="Na/Glc_symporter_sf"/>
</dbReference>
<keyword evidence="16" id="KW-1185">Reference proteome</keyword>
<feature type="transmembrane region" description="Helical" evidence="14">
    <location>
        <begin position="460"/>
        <end position="480"/>
    </location>
</feature>
<evidence type="ECO:0000256" key="7">
    <source>
        <dbReference type="ARBA" id="ARBA00022989"/>
    </source>
</evidence>
<feature type="transmembrane region" description="Helical" evidence="14">
    <location>
        <begin position="6"/>
        <end position="26"/>
    </location>
</feature>
<keyword evidence="3" id="KW-0813">Transport</keyword>
<dbReference type="InterPro" id="IPR001734">
    <property type="entry name" value="Na/solute_symporter"/>
</dbReference>
<accession>A0A0L6W100</accession>
<comment type="catalytic activity">
    <reaction evidence="12">
        <text>L-proline(in) + Na(+)(in) = L-proline(out) + Na(+)(out)</text>
        <dbReference type="Rhea" id="RHEA:28967"/>
        <dbReference type="ChEBI" id="CHEBI:29101"/>
        <dbReference type="ChEBI" id="CHEBI:60039"/>
    </reaction>
</comment>
<dbReference type="GO" id="GO:0015293">
    <property type="term" value="F:symporter activity"/>
    <property type="evidence" value="ECO:0007669"/>
    <property type="project" value="UniProtKB-KW"/>
</dbReference>
<keyword evidence="11" id="KW-0739">Sodium transport</keyword>
<feature type="transmembrane region" description="Helical" evidence="14">
    <location>
        <begin position="125"/>
        <end position="142"/>
    </location>
</feature>
<comment type="caution">
    <text evidence="15">The sequence shown here is derived from an EMBL/GenBank/DDBJ whole genome shotgun (WGS) entry which is preliminary data.</text>
</comment>
<evidence type="ECO:0000256" key="1">
    <source>
        <dbReference type="ARBA" id="ARBA00004651"/>
    </source>
</evidence>
<protein>
    <submittedName>
        <fullName evidence="15">Na+/solute symporter</fullName>
    </submittedName>
</protein>
<feature type="transmembrane region" description="Helical" evidence="14">
    <location>
        <begin position="148"/>
        <end position="178"/>
    </location>
</feature>
<keyword evidence="9" id="KW-0406">Ion transport</keyword>
<dbReference type="GO" id="GO:0006814">
    <property type="term" value="P:sodium ion transport"/>
    <property type="evidence" value="ECO:0007669"/>
    <property type="project" value="UniProtKB-KW"/>
</dbReference>
<proteinExistence type="inferred from homology"/>
<dbReference type="PANTHER" id="PTHR48086">
    <property type="entry name" value="SODIUM/PROLINE SYMPORTER-RELATED"/>
    <property type="match status" value="1"/>
</dbReference>
<dbReference type="EMBL" id="LGTE01000022">
    <property type="protein sequence ID" value="KNZ68754.1"/>
    <property type="molecule type" value="Genomic_DNA"/>
</dbReference>
<dbReference type="GO" id="GO:0005886">
    <property type="term" value="C:plasma membrane"/>
    <property type="evidence" value="ECO:0007669"/>
    <property type="project" value="UniProtKB-SubCell"/>
</dbReference>
<evidence type="ECO:0000256" key="13">
    <source>
        <dbReference type="RuleBase" id="RU362091"/>
    </source>
</evidence>
<dbReference type="InterPro" id="IPR050277">
    <property type="entry name" value="Sodium:Solute_Symporter"/>
</dbReference>
<feature type="transmembrane region" description="Helical" evidence="14">
    <location>
        <begin position="292"/>
        <end position="317"/>
    </location>
</feature>
<dbReference type="Proteomes" id="UP000037175">
    <property type="component" value="Unassembled WGS sequence"/>
</dbReference>
<dbReference type="Pfam" id="PF00474">
    <property type="entry name" value="SSF"/>
    <property type="match status" value="1"/>
</dbReference>
<name>A0A0L6W100_9FIRM</name>
<evidence type="ECO:0000256" key="8">
    <source>
        <dbReference type="ARBA" id="ARBA00023053"/>
    </source>
</evidence>
<gene>
    <name evidence="15" type="ORF">Tfer_2633</name>
</gene>
<feature type="transmembrane region" description="Helical" evidence="14">
    <location>
        <begin position="54"/>
        <end position="79"/>
    </location>
</feature>
<keyword evidence="8" id="KW-0915">Sodium</keyword>
<evidence type="ECO:0000256" key="12">
    <source>
        <dbReference type="ARBA" id="ARBA00033708"/>
    </source>
</evidence>
<keyword evidence="7 14" id="KW-1133">Transmembrane helix</keyword>
<dbReference type="PANTHER" id="PTHR48086:SF3">
    <property type="entry name" value="SODIUM_PROLINE SYMPORTER"/>
    <property type="match status" value="1"/>
</dbReference>
<evidence type="ECO:0000256" key="2">
    <source>
        <dbReference type="ARBA" id="ARBA00006434"/>
    </source>
</evidence>
<keyword evidence="6" id="KW-0769">Symport</keyword>
<evidence type="ECO:0000256" key="9">
    <source>
        <dbReference type="ARBA" id="ARBA00023065"/>
    </source>
</evidence>
<evidence type="ECO:0000256" key="10">
    <source>
        <dbReference type="ARBA" id="ARBA00023136"/>
    </source>
</evidence>
<evidence type="ECO:0000256" key="6">
    <source>
        <dbReference type="ARBA" id="ARBA00022847"/>
    </source>
</evidence>
<keyword evidence="10 14" id="KW-0472">Membrane</keyword>
<evidence type="ECO:0000256" key="11">
    <source>
        <dbReference type="ARBA" id="ARBA00023201"/>
    </source>
</evidence>